<feature type="transmembrane region" description="Helical" evidence="1">
    <location>
        <begin position="126"/>
        <end position="144"/>
    </location>
</feature>
<reference evidence="2" key="1">
    <citation type="submission" date="2022-02" db="EMBL/GenBank/DDBJ databases">
        <title>Coral-associated bacteria.</title>
        <authorList>
            <person name="Tang K."/>
            <person name="Wang X."/>
        </authorList>
    </citation>
    <scope>NUCLEOTIDE SEQUENCE</scope>
    <source>
        <strain evidence="2">SCSIO 43006</strain>
    </source>
</reference>
<keyword evidence="1" id="KW-0812">Transmembrane</keyword>
<accession>A0ABY4VAF4</accession>
<evidence type="ECO:0000313" key="2">
    <source>
        <dbReference type="EMBL" id="USD20168.1"/>
    </source>
</evidence>
<evidence type="ECO:0000256" key="1">
    <source>
        <dbReference type="SAM" id="Phobius"/>
    </source>
</evidence>
<dbReference type="Proteomes" id="UP001055658">
    <property type="component" value="Chromosome"/>
</dbReference>
<feature type="transmembrane region" description="Helical" evidence="1">
    <location>
        <begin position="77"/>
        <end position="101"/>
    </location>
</feature>
<keyword evidence="1" id="KW-0472">Membrane</keyword>
<gene>
    <name evidence="2" type="ORF">MJO52_13885</name>
</gene>
<evidence type="ECO:0008006" key="4">
    <source>
        <dbReference type="Google" id="ProtNLM"/>
    </source>
</evidence>
<evidence type="ECO:0000313" key="3">
    <source>
        <dbReference type="Proteomes" id="UP001055658"/>
    </source>
</evidence>
<keyword evidence="1" id="KW-1133">Transmembrane helix</keyword>
<feature type="transmembrane region" description="Helical" evidence="1">
    <location>
        <begin position="36"/>
        <end position="57"/>
    </location>
</feature>
<protein>
    <recommendedName>
        <fullName evidence="4">DUF4149 domain-containing protein</fullName>
    </recommendedName>
</protein>
<dbReference type="RefSeq" id="WP_252082298.1">
    <property type="nucleotide sequence ID" value="NZ_CP092418.1"/>
</dbReference>
<sequence>MKAIIRKILLATSIAGGSIGSIMVAADTMISRELTFNKVIGNSLVFAFFVYSVYAGIKFLRFPSNIKHLERVFIAQIPWITSPILSFKLATGVGASFLLIYPPFSDTYRLSIGAEYSLSPLSEQTWGIGVNLAAISFLALIRLYKE</sequence>
<dbReference type="EMBL" id="CP092418">
    <property type="protein sequence ID" value="USD20168.1"/>
    <property type="molecule type" value="Genomic_DNA"/>
</dbReference>
<proteinExistence type="predicted"/>
<keyword evidence="3" id="KW-1185">Reference proteome</keyword>
<organism evidence="2 3">
    <name type="scientific">Microbulbifer variabilis</name>
    <dbReference type="NCBI Taxonomy" id="266805"/>
    <lineage>
        <taxon>Bacteria</taxon>
        <taxon>Pseudomonadati</taxon>
        <taxon>Pseudomonadota</taxon>
        <taxon>Gammaproteobacteria</taxon>
        <taxon>Cellvibrionales</taxon>
        <taxon>Microbulbiferaceae</taxon>
        <taxon>Microbulbifer</taxon>
    </lineage>
</organism>
<name>A0ABY4VAF4_9GAMM</name>